<dbReference type="SUPFAM" id="SSF53850">
    <property type="entry name" value="Periplasmic binding protein-like II"/>
    <property type="match status" value="1"/>
</dbReference>
<dbReference type="Proteomes" id="UP000242972">
    <property type="component" value="Unassembled WGS sequence"/>
</dbReference>
<dbReference type="GO" id="GO:0030976">
    <property type="term" value="F:thiamine pyrophosphate binding"/>
    <property type="evidence" value="ECO:0007669"/>
    <property type="project" value="TreeGrafter"/>
</dbReference>
<accession>A0A2T2XC80</accession>
<dbReference type="AlphaFoldDB" id="A0A2T2XC80"/>
<reference evidence="3 4" key="1">
    <citation type="journal article" date="2014" name="BMC Genomics">
        <title>Comparison of environmental and isolate Sulfobacillus genomes reveals diverse carbon, sulfur, nitrogen, and hydrogen metabolisms.</title>
        <authorList>
            <person name="Justice N.B."/>
            <person name="Norman A."/>
            <person name="Brown C.T."/>
            <person name="Singh A."/>
            <person name="Thomas B.C."/>
            <person name="Banfield J.F."/>
        </authorList>
    </citation>
    <scope>NUCLEOTIDE SEQUENCE [LARGE SCALE GENOMIC DNA]</scope>
    <source>
        <strain evidence="3">AMDSBA4</strain>
    </source>
</reference>
<protein>
    <submittedName>
        <fullName evidence="3">Iron ABC transporter substrate-binding protein</fullName>
    </submittedName>
</protein>
<evidence type="ECO:0000313" key="3">
    <source>
        <dbReference type="EMBL" id="PSR32099.1"/>
    </source>
</evidence>
<keyword evidence="2" id="KW-1133">Transmembrane helix</keyword>
<dbReference type="GO" id="GO:0030288">
    <property type="term" value="C:outer membrane-bounded periplasmic space"/>
    <property type="evidence" value="ECO:0007669"/>
    <property type="project" value="TreeGrafter"/>
</dbReference>
<proteinExistence type="predicted"/>
<evidence type="ECO:0000256" key="1">
    <source>
        <dbReference type="ARBA" id="ARBA00022729"/>
    </source>
</evidence>
<feature type="transmembrane region" description="Helical" evidence="2">
    <location>
        <begin position="19"/>
        <end position="42"/>
    </location>
</feature>
<dbReference type="Pfam" id="PF13343">
    <property type="entry name" value="SBP_bac_6"/>
    <property type="match status" value="1"/>
</dbReference>
<gene>
    <name evidence="3" type="ORF">C7B46_15875</name>
</gene>
<keyword evidence="2" id="KW-0812">Transmembrane</keyword>
<name>A0A2T2XC80_9FIRM</name>
<dbReference type="Gene3D" id="3.40.190.10">
    <property type="entry name" value="Periplasmic binding protein-like II"/>
    <property type="match status" value="2"/>
</dbReference>
<sequence length="401" mass="43344">MADQPLADRINPQVTRRRILKYGIGSTVGILGAGSLGTILAACGVTTKPASLGHGAGIPSNGQAISLAQLAATAKKEGRLTVIALPPDWANYGQIISTFQQKYAIPITSQAPDDSSSQELQAVTTYKNSAQLEPDAVDVGPSFAAQGKVQGLWAPYKNSHWDTIPSSLKDPQGYWTGDYYGVIAFGANRSIVKTMPQDWSDLLKPEYRNMVSIDGDPRTADDAFMAVWAAALANGGSLDNISPGIDFFQELKQRGNFIPVDNYPANISKGTTPIALKWDYLLIGYQQEWNGNPPITVTIPKSGVIGGFYCQAISRYSYHPYAARLWEEFLYSDEGQLLYLEGYAHPVRYADLARRGKIPGALAAKLPPAAAYEKAQFPTVEQTNRAAAIVQAQWGPKVVGS</sequence>
<keyword evidence="2" id="KW-0472">Membrane</keyword>
<dbReference type="GO" id="GO:0030975">
    <property type="term" value="F:thiamine binding"/>
    <property type="evidence" value="ECO:0007669"/>
    <property type="project" value="TreeGrafter"/>
</dbReference>
<dbReference type="EMBL" id="PXYW01000052">
    <property type="protein sequence ID" value="PSR32099.1"/>
    <property type="molecule type" value="Genomic_DNA"/>
</dbReference>
<dbReference type="PANTHER" id="PTHR30006:SF2">
    <property type="entry name" value="ABC TRANSPORTER SUBSTRATE-BINDING PROTEIN"/>
    <property type="match status" value="1"/>
</dbReference>
<dbReference type="PANTHER" id="PTHR30006">
    <property type="entry name" value="THIAMINE-BINDING PERIPLASMIC PROTEIN-RELATED"/>
    <property type="match status" value="1"/>
</dbReference>
<comment type="caution">
    <text evidence="3">The sequence shown here is derived from an EMBL/GenBank/DDBJ whole genome shotgun (WGS) entry which is preliminary data.</text>
</comment>
<dbReference type="GO" id="GO:0015888">
    <property type="term" value="P:thiamine transport"/>
    <property type="evidence" value="ECO:0007669"/>
    <property type="project" value="TreeGrafter"/>
</dbReference>
<organism evidence="3 4">
    <name type="scientific">Sulfobacillus benefaciens</name>
    <dbReference type="NCBI Taxonomy" id="453960"/>
    <lineage>
        <taxon>Bacteria</taxon>
        <taxon>Bacillati</taxon>
        <taxon>Bacillota</taxon>
        <taxon>Clostridia</taxon>
        <taxon>Eubacteriales</taxon>
        <taxon>Clostridiales Family XVII. Incertae Sedis</taxon>
        <taxon>Sulfobacillus</taxon>
    </lineage>
</organism>
<evidence type="ECO:0000256" key="2">
    <source>
        <dbReference type="SAM" id="Phobius"/>
    </source>
</evidence>
<keyword evidence="1" id="KW-0732">Signal</keyword>
<evidence type="ECO:0000313" key="4">
    <source>
        <dbReference type="Proteomes" id="UP000242972"/>
    </source>
</evidence>